<feature type="transmembrane region" description="Helical" evidence="2">
    <location>
        <begin position="46"/>
        <end position="63"/>
    </location>
</feature>
<keyword evidence="2" id="KW-0472">Membrane</keyword>
<reference evidence="3 4" key="1">
    <citation type="submission" date="2018-04" db="EMBL/GenBank/DDBJ databases">
        <authorList>
            <person name="Vogel A."/>
        </authorList>
    </citation>
    <scope>NUCLEOTIDE SEQUENCE [LARGE SCALE GENOMIC DNA]</scope>
</reference>
<keyword evidence="2" id="KW-1133">Transmembrane helix</keyword>
<proteinExistence type="predicted"/>
<organism evidence="3 4">
    <name type="scientific">Cuscuta campestris</name>
    <dbReference type="NCBI Taxonomy" id="132261"/>
    <lineage>
        <taxon>Eukaryota</taxon>
        <taxon>Viridiplantae</taxon>
        <taxon>Streptophyta</taxon>
        <taxon>Embryophyta</taxon>
        <taxon>Tracheophyta</taxon>
        <taxon>Spermatophyta</taxon>
        <taxon>Magnoliopsida</taxon>
        <taxon>eudicotyledons</taxon>
        <taxon>Gunneridae</taxon>
        <taxon>Pentapetalae</taxon>
        <taxon>asterids</taxon>
        <taxon>lamiids</taxon>
        <taxon>Solanales</taxon>
        <taxon>Convolvulaceae</taxon>
        <taxon>Cuscuteae</taxon>
        <taxon>Cuscuta</taxon>
        <taxon>Cuscuta subgen. Grammica</taxon>
        <taxon>Cuscuta sect. Cleistogrammica</taxon>
    </lineage>
</organism>
<sequence length="147" mass="16352">MMASAIAGAGQNRRFASSTTPRFAPRTISDSPSEKTKSWLTTGDEIPLWMMGGFVSVVVFMAVHTAKNQLIHSPSVQVMKKKRENLVEVDDPKTVVGSADKFVNKSFLRKVGQIQDPETRVLKDPTRPDPFTIPRKYDTLNFVGVDK</sequence>
<name>A0A484KPN3_9ASTE</name>
<protein>
    <submittedName>
        <fullName evidence="3">Uncharacterized protein</fullName>
    </submittedName>
</protein>
<gene>
    <name evidence="3" type="ORF">CCAM_LOCUS7700</name>
</gene>
<dbReference type="OrthoDB" id="2013913at2759"/>
<evidence type="ECO:0000313" key="4">
    <source>
        <dbReference type="Proteomes" id="UP000595140"/>
    </source>
</evidence>
<evidence type="ECO:0000256" key="1">
    <source>
        <dbReference type="SAM" id="MobiDB-lite"/>
    </source>
</evidence>
<evidence type="ECO:0000256" key="2">
    <source>
        <dbReference type="SAM" id="Phobius"/>
    </source>
</evidence>
<dbReference type="PANTHER" id="PTHR33919:SF9">
    <property type="entry name" value="RIBOSOME BIOGENESIS NEP1-LIKE PROTEIN"/>
    <property type="match status" value="1"/>
</dbReference>
<evidence type="ECO:0000313" key="3">
    <source>
        <dbReference type="EMBL" id="VFQ65924.1"/>
    </source>
</evidence>
<accession>A0A484KPN3</accession>
<keyword evidence="2" id="KW-0812">Transmembrane</keyword>
<dbReference type="Proteomes" id="UP000595140">
    <property type="component" value="Unassembled WGS sequence"/>
</dbReference>
<feature type="region of interest" description="Disordered" evidence="1">
    <location>
        <begin position="1"/>
        <end position="37"/>
    </location>
</feature>
<dbReference type="PANTHER" id="PTHR33919">
    <property type="entry name" value="OS09G0127700 PROTEIN"/>
    <property type="match status" value="1"/>
</dbReference>
<dbReference type="EMBL" id="OOIL02000506">
    <property type="protein sequence ID" value="VFQ65924.1"/>
    <property type="molecule type" value="Genomic_DNA"/>
</dbReference>
<dbReference type="AlphaFoldDB" id="A0A484KPN3"/>
<keyword evidence="4" id="KW-1185">Reference proteome</keyword>